<proteinExistence type="inferred from homology"/>
<keyword evidence="1 3" id="KW-0378">Hydrolase</keyword>
<dbReference type="Pfam" id="PF00702">
    <property type="entry name" value="Hydrolase"/>
    <property type="match status" value="1"/>
</dbReference>
<keyword evidence="3" id="KW-0718">Serine biosynthesis</keyword>
<accession>A0ABU9XLU4</accession>
<comment type="caution">
    <text evidence="4">The sequence shown here is derived from an EMBL/GenBank/DDBJ whole genome shotgun (WGS) entry which is preliminary data.</text>
</comment>
<dbReference type="PANTHER" id="PTHR46470:SF3">
    <property type="entry name" value="N-ACYLNEURAMINATE-9-PHOSPHATASE"/>
    <property type="match status" value="1"/>
</dbReference>
<dbReference type="EC" id="3.1.3.3" evidence="3"/>
<keyword evidence="5" id="KW-1185">Reference proteome</keyword>
<dbReference type="InterPro" id="IPR044266">
    <property type="entry name" value="PSP_YsaA"/>
</dbReference>
<comment type="catalytic activity">
    <reaction evidence="3">
        <text>O-phospho-D-serine + H2O = D-serine + phosphate</text>
        <dbReference type="Rhea" id="RHEA:24873"/>
        <dbReference type="ChEBI" id="CHEBI:15377"/>
        <dbReference type="ChEBI" id="CHEBI:35247"/>
        <dbReference type="ChEBI" id="CHEBI:43474"/>
        <dbReference type="ChEBI" id="CHEBI:58680"/>
        <dbReference type="EC" id="3.1.3.3"/>
    </reaction>
</comment>
<organism evidence="4 5">
    <name type="scientific">Ornithinibacillus xuwenensis</name>
    <dbReference type="NCBI Taxonomy" id="3144668"/>
    <lineage>
        <taxon>Bacteria</taxon>
        <taxon>Bacillati</taxon>
        <taxon>Bacillota</taxon>
        <taxon>Bacilli</taxon>
        <taxon>Bacillales</taxon>
        <taxon>Bacillaceae</taxon>
        <taxon>Ornithinibacillus</taxon>
    </lineage>
</organism>
<sequence length="260" mass="29870">MKKVIIFDLDDTLINDKKSIDNAFRATCGIVNSQHGIDSIQLEKKVREFARELYSSYDTYRFTKRIGINPFEGLWGTFVDNGEDFQKLREIAPVYQLDVWRMGLREFGIEDEGLAKKLSMAFPMFRKRYAFVFSEVFPVLEQLKEQYQLVLLTNGSPSLQRTKLSLSPKLGNYFDSVFISGDYGIGKPDPSIFQHVLESVMVEKEEVIMVGDNLHTDILGANRVGITNVWINRKAIEAVDIRPTFEIRTLDELTPVLQEL</sequence>
<evidence type="ECO:0000313" key="4">
    <source>
        <dbReference type="EMBL" id="MEN2767832.1"/>
    </source>
</evidence>
<comment type="catalytic activity">
    <reaction evidence="3">
        <text>O-phospho-L-serine + H2O = L-serine + phosphate</text>
        <dbReference type="Rhea" id="RHEA:21208"/>
        <dbReference type="ChEBI" id="CHEBI:15377"/>
        <dbReference type="ChEBI" id="CHEBI:33384"/>
        <dbReference type="ChEBI" id="CHEBI:43474"/>
        <dbReference type="ChEBI" id="CHEBI:57524"/>
        <dbReference type="EC" id="3.1.3.3"/>
    </reaction>
</comment>
<keyword evidence="3" id="KW-0028">Amino-acid biosynthesis</keyword>
<dbReference type="PANTHER" id="PTHR46470">
    <property type="entry name" value="N-ACYLNEURAMINATE-9-PHOSPHATASE"/>
    <property type="match status" value="1"/>
</dbReference>
<protein>
    <recommendedName>
        <fullName evidence="3">Phosphoserine phosphatase</fullName>
        <shortName evidence="3">PSP</shortName>
        <ecNumber evidence="3">3.1.3.3</ecNumber>
    </recommendedName>
</protein>
<evidence type="ECO:0000256" key="1">
    <source>
        <dbReference type="ARBA" id="ARBA00022801"/>
    </source>
</evidence>
<evidence type="ECO:0000256" key="3">
    <source>
        <dbReference type="HAMAP-Rule" id="MF_02240"/>
    </source>
</evidence>
<dbReference type="InterPro" id="IPR036412">
    <property type="entry name" value="HAD-like_sf"/>
</dbReference>
<dbReference type="EMBL" id="JBDIML010000003">
    <property type="protein sequence ID" value="MEN2767832.1"/>
    <property type="molecule type" value="Genomic_DNA"/>
</dbReference>
<comment type="cofactor">
    <cofactor evidence="3">
        <name>Mg(2+)</name>
        <dbReference type="ChEBI" id="CHEBI:18420"/>
    </cofactor>
    <cofactor evidence="3">
        <name>Co(2+)</name>
        <dbReference type="ChEBI" id="CHEBI:48828"/>
    </cofactor>
</comment>
<dbReference type="InterPro" id="IPR051400">
    <property type="entry name" value="HAD-like_hydrolase"/>
</dbReference>
<dbReference type="HAMAP" id="MF_02240">
    <property type="entry name" value="PSP"/>
    <property type="match status" value="1"/>
</dbReference>
<comment type="similarity">
    <text evidence="3">Belongs to the HAD-like hydrolase superfamily.</text>
</comment>
<evidence type="ECO:0000256" key="2">
    <source>
        <dbReference type="ARBA" id="ARBA00022842"/>
    </source>
</evidence>
<evidence type="ECO:0000313" key="5">
    <source>
        <dbReference type="Proteomes" id="UP001444625"/>
    </source>
</evidence>
<name>A0ABU9XLU4_9BACI</name>
<dbReference type="Proteomes" id="UP001444625">
    <property type="component" value="Unassembled WGS sequence"/>
</dbReference>
<comment type="function">
    <text evidence="3">Catalyzes the last step of the phosphorylated serine biosynthetic pathway, i.e. dephosphorylation of O-phospho-L-serine to form L-serine.</text>
</comment>
<dbReference type="NCBIfam" id="TIGR01509">
    <property type="entry name" value="HAD-SF-IA-v3"/>
    <property type="match status" value="1"/>
</dbReference>
<dbReference type="SFLD" id="SFLDG01129">
    <property type="entry name" value="C1.5:_HAD__Beta-PGM__Phosphata"/>
    <property type="match status" value="1"/>
</dbReference>
<dbReference type="NCBIfam" id="TIGR01549">
    <property type="entry name" value="HAD-SF-IA-v1"/>
    <property type="match status" value="1"/>
</dbReference>
<dbReference type="GO" id="GO:0016787">
    <property type="term" value="F:hydrolase activity"/>
    <property type="evidence" value="ECO:0007669"/>
    <property type="project" value="UniProtKB-KW"/>
</dbReference>
<dbReference type="Gene3D" id="1.20.120.710">
    <property type="entry name" value="Haloacid dehalogenase hydrolase-like domain"/>
    <property type="match status" value="1"/>
</dbReference>
<dbReference type="SFLD" id="SFLDS00003">
    <property type="entry name" value="Haloacid_Dehalogenase"/>
    <property type="match status" value="1"/>
</dbReference>
<dbReference type="SUPFAM" id="SSF56784">
    <property type="entry name" value="HAD-like"/>
    <property type="match status" value="1"/>
</dbReference>
<dbReference type="InterPro" id="IPR006439">
    <property type="entry name" value="HAD-SF_hydro_IA"/>
</dbReference>
<gene>
    <name evidence="4" type="ORF">ABC228_11580</name>
</gene>
<dbReference type="Gene3D" id="3.40.50.1000">
    <property type="entry name" value="HAD superfamily/HAD-like"/>
    <property type="match status" value="1"/>
</dbReference>
<keyword evidence="2 3" id="KW-0460">Magnesium</keyword>
<reference evidence="4 5" key="1">
    <citation type="submission" date="2024-05" db="EMBL/GenBank/DDBJ databases">
        <authorList>
            <person name="Haq I."/>
            <person name="Ullah Z."/>
            <person name="Ahmad R."/>
            <person name="Li M."/>
            <person name="Tong Y."/>
        </authorList>
    </citation>
    <scope>NUCLEOTIDE SEQUENCE [LARGE SCALE GENOMIC DNA]</scope>
    <source>
        <strain evidence="4 5">16A2E</strain>
    </source>
</reference>
<comment type="pathway">
    <text evidence="3">Amino-acid biosynthesis; L-serine biosynthesis; L-serine from 3-phospho-D-glycerate: step 3/3.</text>
</comment>
<keyword evidence="3" id="KW-0170">Cobalt</keyword>
<dbReference type="InterPro" id="IPR023214">
    <property type="entry name" value="HAD_sf"/>
</dbReference>
<dbReference type="RefSeq" id="WP_345825298.1">
    <property type="nucleotide sequence ID" value="NZ_JBDIML010000003.1"/>
</dbReference>